<reference evidence="1 2" key="1">
    <citation type="submission" date="2022-11" db="EMBL/GenBank/DDBJ databases">
        <title>Mucor velutinosus strain NIH1002 WGS.</title>
        <authorList>
            <person name="Subramanian P."/>
            <person name="Mullikin J.C."/>
            <person name="Segre J.A."/>
            <person name="Zelazny A.M."/>
        </authorList>
    </citation>
    <scope>NUCLEOTIDE SEQUENCE [LARGE SCALE GENOMIC DNA]</scope>
    <source>
        <strain evidence="1 2">NIH1002</strain>
    </source>
</reference>
<protein>
    <submittedName>
        <fullName evidence="1">Uncharacterized protein</fullName>
    </submittedName>
</protein>
<organism evidence="1 2">
    <name type="scientific">Mucor velutinosus</name>
    <dbReference type="NCBI Taxonomy" id="708070"/>
    <lineage>
        <taxon>Eukaryota</taxon>
        <taxon>Fungi</taxon>
        <taxon>Fungi incertae sedis</taxon>
        <taxon>Mucoromycota</taxon>
        <taxon>Mucoromycotina</taxon>
        <taxon>Mucoromycetes</taxon>
        <taxon>Mucorales</taxon>
        <taxon>Mucorineae</taxon>
        <taxon>Mucoraceae</taxon>
        <taxon>Mucor</taxon>
    </lineage>
</organism>
<proteinExistence type="predicted"/>
<evidence type="ECO:0000313" key="1">
    <source>
        <dbReference type="EMBL" id="KAK4519655.1"/>
    </source>
</evidence>
<accession>A0AAN7DP86</accession>
<dbReference type="EMBL" id="JASEJX010000012">
    <property type="protein sequence ID" value="KAK4519655.1"/>
    <property type="molecule type" value="Genomic_DNA"/>
</dbReference>
<keyword evidence="2" id="KW-1185">Reference proteome</keyword>
<sequence length="141" mass="15771">MSVQPFNKRLDSRETSLDRIMQMDIEIPKLDPLGVKHIRPEGHGHQLLQESIAMGSVHGHVHTGYLAYGVISVLNGGGDAAFVTRDGGIRKLQALLQTHYFTMLRDDKGRPRKHKRGSTHIIISEVGLLTIMKDLLQTENI</sequence>
<name>A0AAN7DP86_9FUNG</name>
<dbReference type="GeneID" id="89953578"/>
<gene>
    <name evidence="1" type="ORF">ATC70_009892</name>
</gene>
<comment type="caution">
    <text evidence="1">The sequence shown here is derived from an EMBL/GenBank/DDBJ whole genome shotgun (WGS) entry which is preliminary data.</text>
</comment>
<dbReference type="RefSeq" id="XP_064686321.1">
    <property type="nucleotide sequence ID" value="XM_064829119.1"/>
</dbReference>
<evidence type="ECO:0000313" key="2">
    <source>
        <dbReference type="Proteomes" id="UP001304243"/>
    </source>
</evidence>
<dbReference type="Proteomes" id="UP001304243">
    <property type="component" value="Unassembled WGS sequence"/>
</dbReference>
<dbReference type="AlphaFoldDB" id="A0AAN7DP86"/>